<name>A0ABY1Q125_9BACT</name>
<keyword evidence="3" id="KW-1185">Reference proteome</keyword>
<dbReference type="InterPro" id="IPR001173">
    <property type="entry name" value="Glyco_trans_2-like"/>
</dbReference>
<dbReference type="SUPFAM" id="SSF53448">
    <property type="entry name" value="Nucleotide-diphospho-sugar transferases"/>
    <property type="match status" value="1"/>
</dbReference>
<accession>A0ABY1Q125</accession>
<evidence type="ECO:0000259" key="1">
    <source>
        <dbReference type="Pfam" id="PF00535"/>
    </source>
</evidence>
<dbReference type="InterPro" id="IPR050834">
    <property type="entry name" value="Glycosyltransf_2"/>
</dbReference>
<protein>
    <submittedName>
        <fullName evidence="2">Glycosyl transferase family 2</fullName>
    </submittedName>
</protein>
<dbReference type="PANTHER" id="PTHR43685:SF2">
    <property type="entry name" value="GLYCOSYLTRANSFERASE 2-LIKE DOMAIN-CONTAINING PROTEIN"/>
    <property type="match status" value="1"/>
</dbReference>
<gene>
    <name evidence="2" type="ORF">SAMN06265222_10559</name>
</gene>
<dbReference type="CDD" id="cd06433">
    <property type="entry name" value="GT_2_WfgS_like"/>
    <property type="match status" value="1"/>
</dbReference>
<dbReference type="Gene3D" id="3.90.550.10">
    <property type="entry name" value="Spore Coat Polysaccharide Biosynthesis Protein SpsA, Chain A"/>
    <property type="match status" value="1"/>
</dbReference>
<evidence type="ECO:0000313" key="2">
    <source>
        <dbReference type="EMBL" id="SMP55945.1"/>
    </source>
</evidence>
<comment type="caution">
    <text evidence="2">The sequence shown here is derived from an EMBL/GenBank/DDBJ whole genome shotgun (WGS) entry which is preliminary data.</text>
</comment>
<dbReference type="Pfam" id="PF00535">
    <property type="entry name" value="Glycos_transf_2"/>
    <property type="match status" value="1"/>
</dbReference>
<dbReference type="InterPro" id="IPR029044">
    <property type="entry name" value="Nucleotide-diphossugar_trans"/>
</dbReference>
<dbReference type="GO" id="GO:0016740">
    <property type="term" value="F:transferase activity"/>
    <property type="evidence" value="ECO:0007669"/>
    <property type="project" value="UniProtKB-KW"/>
</dbReference>
<dbReference type="Proteomes" id="UP001158067">
    <property type="component" value="Unassembled WGS sequence"/>
</dbReference>
<sequence>MKVNDTAMSLPPPLHPLPAILKSGGQSKWPWAASEDWAGFDNANTKGRELPKVTVITPSYNQGEYLEQTIRSILLQGYPNLEYIVVDGGSNDESNTILDRYAPWINHLIREPDNGQSDAICKGLKLATGDIFNWINSDDTLQPGVLWELANHFHSTSDLYTFPVSVQGDDIETYLMRNQNLSARSILRDDRYSFSQPGVWFRMKELKECGGIDLSLNYGFDWDLIIRYLAKFPRVQYSTTTGAMFRIHDQSKTVVENTKADAEANRFKQETDRIRDKLETQLARPLANASRLGRRRVPWHQTLIATLDDLNQSPTRASLQILHEAWRDPAARFSRRTVGSIARLMSRYVRPGFRNRTQ</sequence>
<dbReference type="EMBL" id="FXUG01000005">
    <property type="protein sequence ID" value="SMP55945.1"/>
    <property type="molecule type" value="Genomic_DNA"/>
</dbReference>
<dbReference type="PANTHER" id="PTHR43685">
    <property type="entry name" value="GLYCOSYLTRANSFERASE"/>
    <property type="match status" value="1"/>
</dbReference>
<organism evidence="2 3">
    <name type="scientific">Neorhodopirellula lusitana</name>
    <dbReference type="NCBI Taxonomy" id="445327"/>
    <lineage>
        <taxon>Bacteria</taxon>
        <taxon>Pseudomonadati</taxon>
        <taxon>Planctomycetota</taxon>
        <taxon>Planctomycetia</taxon>
        <taxon>Pirellulales</taxon>
        <taxon>Pirellulaceae</taxon>
        <taxon>Neorhodopirellula</taxon>
    </lineage>
</organism>
<feature type="domain" description="Glycosyltransferase 2-like" evidence="1">
    <location>
        <begin position="54"/>
        <end position="178"/>
    </location>
</feature>
<proteinExistence type="predicted"/>
<reference evidence="2 3" key="1">
    <citation type="submission" date="2017-05" db="EMBL/GenBank/DDBJ databases">
        <authorList>
            <person name="Varghese N."/>
            <person name="Submissions S."/>
        </authorList>
    </citation>
    <scope>NUCLEOTIDE SEQUENCE [LARGE SCALE GENOMIC DNA]</scope>
    <source>
        <strain evidence="2 3">DSM 25457</strain>
    </source>
</reference>
<evidence type="ECO:0000313" key="3">
    <source>
        <dbReference type="Proteomes" id="UP001158067"/>
    </source>
</evidence>
<keyword evidence="2" id="KW-0808">Transferase</keyword>